<comment type="caution">
    <text evidence="1">The sequence shown here is derived from an EMBL/GenBank/DDBJ whole genome shotgun (WGS) entry which is preliminary data.</text>
</comment>
<dbReference type="EMBL" id="JARAWN010000342">
    <property type="protein sequence ID" value="MDX3134940.1"/>
    <property type="molecule type" value="Genomic_DNA"/>
</dbReference>
<proteinExistence type="predicted"/>
<accession>A0AAJ2UQ66</accession>
<feature type="non-terminal residue" evidence="1">
    <location>
        <position position="37"/>
    </location>
</feature>
<dbReference type="Proteomes" id="UP001273589">
    <property type="component" value="Unassembled WGS sequence"/>
</dbReference>
<dbReference type="AlphaFoldDB" id="A0AAJ2UQ66"/>
<organism evidence="1 2">
    <name type="scientific">Streptomyces europaeiscabiei</name>
    <dbReference type="NCBI Taxonomy" id="146819"/>
    <lineage>
        <taxon>Bacteria</taxon>
        <taxon>Bacillati</taxon>
        <taxon>Actinomycetota</taxon>
        <taxon>Actinomycetes</taxon>
        <taxon>Kitasatosporales</taxon>
        <taxon>Streptomycetaceae</taxon>
        <taxon>Streptomyces</taxon>
    </lineage>
</organism>
<sequence length="37" mass="4106">MRFLLDTEQRAFAESLDAMLTAADTPAVARAWGRGEH</sequence>
<gene>
    <name evidence="1" type="ORF">PV367_35305</name>
</gene>
<evidence type="ECO:0000313" key="2">
    <source>
        <dbReference type="Proteomes" id="UP001273589"/>
    </source>
</evidence>
<reference evidence="1" key="1">
    <citation type="journal article" date="2023" name="Microb. Genom.">
        <title>Mesoterricola silvestris gen. nov., sp. nov., Mesoterricola sediminis sp. nov., Geothrix oryzae sp. nov., Geothrix edaphica sp. nov., Geothrix rubra sp. nov., and Geothrix limicola sp. nov., six novel members of Acidobacteriota isolated from soils.</title>
        <authorList>
            <person name="Weisberg A.J."/>
            <person name="Pearce E."/>
            <person name="Kramer C.G."/>
            <person name="Chang J.H."/>
            <person name="Clarke C.R."/>
        </authorList>
    </citation>
    <scope>NUCLEOTIDE SEQUENCE</scope>
    <source>
        <strain evidence="1">ND06-05F</strain>
    </source>
</reference>
<evidence type="ECO:0000313" key="1">
    <source>
        <dbReference type="EMBL" id="MDX3134940.1"/>
    </source>
</evidence>
<name>A0AAJ2UQ66_9ACTN</name>
<protein>
    <submittedName>
        <fullName evidence="1">Acyl-CoA dehydrogenase</fullName>
    </submittedName>
</protein>